<gene>
    <name evidence="1" type="ORF">UT12_C0009G0033</name>
</gene>
<dbReference type="Proteomes" id="UP000034893">
    <property type="component" value="Unassembled WGS sequence"/>
</dbReference>
<proteinExistence type="predicted"/>
<dbReference type="AlphaFoldDB" id="A0A0G0NV47"/>
<evidence type="ECO:0008006" key="3">
    <source>
        <dbReference type="Google" id="ProtNLM"/>
    </source>
</evidence>
<protein>
    <recommendedName>
        <fullName evidence="3">DUF5678 domain-containing protein</fullName>
    </recommendedName>
</protein>
<organism evidence="1 2">
    <name type="scientific">Candidatus Curtissbacteria bacterium GW2011_GWC2_38_9</name>
    <dbReference type="NCBI Taxonomy" id="1618414"/>
    <lineage>
        <taxon>Bacteria</taxon>
        <taxon>Candidatus Curtissiibacteriota</taxon>
    </lineage>
</organism>
<evidence type="ECO:0000313" key="1">
    <source>
        <dbReference type="EMBL" id="KKQ89724.1"/>
    </source>
</evidence>
<accession>A0A0G0NV47</accession>
<dbReference type="EMBL" id="LBVP01000009">
    <property type="protein sequence ID" value="KKQ89724.1"/>
    <property type="molecule type" value="Genomic_DNA"/>
</dbReference>
<comment type="caution">
    <text evidence="1">The sequence shown here is derived from an EMBL/GenBank/DDBJ whole genome shotgun (WGS) entry which is preliminary data.</text>
</comment>
<evidence type="ECO:0000313" key="2">
    <source>
        <dbReference type="Proteomes" id="UP000034893"/>
    </source>
</evidence>
<sequence length="92" mass="10379">MPAKQNLVGKNILKREIEYYEKNKQEYLKEYKGQFVLIKGDSFAGSFTTDAEAYKTGVQKFGNEPFLIKQVLDKDETIAFPALAVGLVNVSL</sequence>
<name>A0A0G0NV47_9BACT</name>
<reference evidence="1 2" key="1">
    <citation type="journal article" date="2015" name="Nature">
        <title>rRNA introns, odd ribosomes, and small enigmatic genomes across a large radiation of phyla.</title>
        <authorList>
            <person name="Brown C.T."/>
            <person name="Hug L.A."/>
            <person name="Thomas B.C."/>
            <person name="Sharon I."/>
            <person name="Castelle C.J."/>
            <person name="Singh A."/>
            <person name="Wilkins M.J."/>
            <person name="Williams K.H."/>
            <person name="Banfield J.F."/>
        </authorList>
    </citation>
    <scope>NUCLEOTIDE SEQUENCE [LARGE SCALE GENOMIC DNA]</scope>
</reference>